<dbReference type="InterPro" id="IPR036942">
    <property type="entry name" value="Beta-barrel_TonB_sf"/>
</dbReference>
<dbReference type="GO" id="GO:0006826">
    <property type="term" value="P:iron ion transport"/>
    <property type="evidence" value="ECO:0007669"/>
    <property type="project" value="UniProtKB-KW"/>
</dbReference>
<name>A0A086PA85_SPHHM</name>
<evidence type="ECO:0000256" key="11">
    <source>
        <dbReference type="PROSITE-ProRule" id="PRU01360"/>
    </source>
</evidence>
<comment type="subcellular location">
    <subcellularLocation>
        <location evidence="1 11">Cell outer membrane</location>
        <topology evidence="1 11">Multi-pass membrane protein</topology>
    </subcellularLocation>
</comment>
<dbReference type="PANTHER" id="PTHR32552">
    <property type="entry name" value="FERRICHROME IRON RECEPTOR-RELATED"/>
    <property type="match status" value="1"/>
</dbReference>
<reference evidence="16" key="1">
    <citation type="submission" date="2014-08" db="EMBL/GenBank/DDBJ databases">
        <title>Draft genome sequences of Sphingobium herbicidovorans.</title>
        <authorList>
            <person name="Gan H.M."/>
            <person name="Gan H.Y."/>
            <person name="Savka M.A."/>
        </authorList>
    </citation>
    <scope>NUCLEOTIDE SEQUENCE [LARGE SCALE GENOMIC DNA]</scope>
    <source>
        <strain evidence="16">NBRC 16415</strain>
    </source>
</reference>
<evidence type="ECO:0000256" key="3">
    <source>
        <dbReference type="ARBA" id="ARBA00022452"/>
    </source>
</evidence>
<sequence length="780" mass="83764">MGAHIASLGVASLACAMLASQALAQSEPAPNSAVAELAPGDIVVTARRREETAQNVPIALTAIGGATLEARGSFGLQQIQQQLPSMLISVVNPNNTNVNIRGLGANALFSNVGLENGVGVHVDGVYLARPGQSTFELVDLDRIEVLRGPQGTLFGKNTTAGAINIITRAPTFEPEAMVEGTIGSRGTYRGRLSLAGPLSDSVAARVTLSHGEHGAYVRNTISGQGVNESNNDSARAQLLFRPSETFRLRLIADYSSLQDSCCYAVIPDLIDRRVDGTPLPRPFLTRAAQVGYTPLPVDPFARRNDANRRQRINMEQYGFTGEAVLELDGAAITSLTSWRRWRFDPRVDADGIALDIFSRAQQVIDDHQISQELRIASTGERTFDYVVGGYFYDHDVDVNQLTQYGPDAPAFALGAANAINNAALNGFTVRSVSTLRGRSYAAFGQATWHATKALAVTLGLRYNDETKRGVFNQTTSESPDISGLPDAIRVPAQGIRNNFGLTNAYTARTHESNVTGQINVAYNFTPEILAYATYARGSKSGGINLTNVPPGVAPTVGPETVDHFELGVKSSLLDRHLILNGAIFNTTINDYQTTILDPSRSASYLTNGGKVRSRGAELEVRYMPSRAVNLYAAATYVDAEFLSFRNAPCAPEFFGLQTVCDLTGRQIPGAPRWSVSAGGDVTVPLSGRTEGYFGADYSYKSSYNSSSNLSAFTVVDGYALVNARAGLRFMDGAIDVSVFARNLFNKNYFTSLAVAGFNAGQITGFLGEPRIVGVTLRARY</sequence>
<accession>A0A086PA85</accession>
<keyword evidence="6" id="KW-0408">Iron</keyword>
<dbReference type="InterPro" id="IPR000531">
    <property type="entry name" value="Beta-barrel_TonB"/>
</dbReference>
<evidence type="ECO:0000256" key="7">
    <source>
        <dbReference type="ARBA" id="ARBA00023065"/>
    </source>
</evidence>
<keyword evidence="16" id="KW-0675">Receptor</keyword>
<dbReference type="PANTHER" id="PTHR32552:SF81">
    <property type="entry name" value="TONB-DEPENDENT OUTER MEMBRANE RECEPTOR"/>
    <property type="match status" value="1"/>
</dbReference>
<dbReference type="GO" id="GO:0009279">
    <property type="term" value="C:cell outer membrane"/>
    <property type="evidence" value="ECO:0007669"/>
    <property type="project" value="UniProtKB-SubCell"/>
</dbReference>
<dbReference type="PROSITE" id="PS52016">
    <property type="entry name" value="TONB_DEPENDENT_REC_3"/>
    <property type="match status" value="1"/>
</dbReference>
<evidence type="ECO:0000259" key="14">
    <source>
        <dbReference type="Pfam" id="PF00593"/>
    </source>
</evidence>
<dbReference type="SUPFAM" id="SSF56935">
    <property type="entry name" value="Porins"/>
    <property type="match status" value="1"/>
</dbReference>
<evidence type="ECO:0000256" key="8">
    <source>
        <dbReference type="ARBA" id="ARBA00023077"/>
    </source>
</evidence>
<keyword evidence="13" id="KW-0732">Signal</keyword>
<feature type="signal peptide" evidence="13">
    <location>
        <begin position="1"/>
        <end position="24"/>
    </location>
</feature>
<keyword evidence="10 11" id="KW-0998">Cell outer membrane</keyword>
<dbReference type="InterPro" id="IPR012910">
    <property type="entry name" value="Plug_dom"/>
</dbReference>
<dbReference type="PATRIC" id="fig|1219045.3.peg.1535"/>
<evidence type="ECO:0000256" key="4">
    <source>
        <dbReference type="ARBA" id="ARBA00022496"/>
    </source>
</evidence>
<dbReference type="STRING" id="76947.GCA_002080435_01486"/>
<protein>
    <submittedName>
        <fullName evidence="16">TonB-dependent receptor</fullName>
    </submittedName>
</protein>
<keyword evidence="5 11" id="KW-0812">Transmembrane</keyword>
<evidence type="ECO:0000256" key="5">
    <source>
        <dbReference type="ARBA" id="ARBA00022692"/>
    </source>
</evidence>
<feature type="domain" description="TonB-dependent receptor-like beta-barrel" evidence="14">
    <location>
        <begin position="282"/>
        <end position="743"/>
    </location>
</feature>
<evidence type="ECO:0000256" key="6">
    <source>
        <dbReference type="ARBA" id="ARBA00023004"/>
    </source>
</evidence>
<evidence type="ECO:0000256" key="12">
    <source>
        <dbReference type="RuleBase" id="RU003357"/>
    </source>
</evidence>
<evidence type="ECO:0000259" key="15">
    <source>
        <dbReference type="Pfam" id="PF07715"/>
    </source>
</evidence>
<dbReference type="RefSeq" id="WP_051908186.1">
    <property type="nucleotide sequence ID" value="NZ_BCZD01000005.1"/>
</dbReference>
<comment type="similarity">
    <text evidence="11 12">Belongs to the TonB-dependent receptor family.</text>
</comment>
<evidence type="ECO:0000313" key="16">
    <source>
        <dbReference type="EMBL" id="KFG90303.1"/>
    </source>
</evidence>
<keyword evidence="7" id="KW-0406">Ion transport</keyword>
<proteinExistence type="inferred from homology"/>
<dbReference type="InterPro" id="IPR039426">
    <property type="entry name" value="TonB-dep_rcpt-like"/>
</dbReference>
<feature type="domain" description="TonB-dependent receptor plug" evidence="15">
    <location>
        <begin position="53"/>
        <end position="162"/>
    </location>
</feature>
<evidence type="ECO:0000313" key="17">
    <source>
        <dbReference type="Proteomes" id="UP000024284"/>
    </source>
</evidence>
<evidence type="ECO:0000256" key="9">
    <source>
        <dbReference type="ARBA" id="ARBA00023136"/>
    </source>
</evidence>
<evidence type="ECO:0000256" key="1">
    <source>
        <dbReference type="ARBA" id="ARBA00004571"/>
    </source>
</evidence>
<dbReference type="Pfam" id="PF07715">
    <property type="entry name" value="Plug"/>
    <property type="match status" value="1"/>
</dbReference>
<keyword evidence="17" id="KW-1185">Reference proteome</keyword>
<dbReference type="Gene3D" id="2.40.170.20">
    <property type="entry name" value="TonB-dependent receptor, beta-barrel domain"/>
    <property type="match status" value="1"/>
</dbReference>
<dbReference type="AlphaFoldDB" id="A0A086PA85"/>
<dbReference type="Proteomes" id="UP000024284">
    <property type="component" value="Unassembled WGS sequence"/>
</dbReference>
<dbReference type="Pfam" id="PF00593">
    <property type="entry name" value="TonB_dep_Rec_b-barrel"/>
    <property type="match status" value="1"/>
</dbReference>
<dbReference type="eggNOG" id="COG4771">
    <property type="taxonomic scope" value="Bacteria"/>
</dbReference>
<keyword evidence="3 11" id="KW-1134">Transmembrane beta strand</keyword>
<comment type="caution">
    <text evidence="16">The sequence shown here is derived from an EMBL/GenBank/DDBJ whole genome shotgun (WGS) entry which is preliminary data.</text>
</comment>
<dbReference type="EMBL" id="JFZA02000012">
    <property type="protein sequence ID" value="KFG90303.1"/>
    <property type="molecule type" value="Genomic_DNA"/>
</dbReference>
<gene>
    <name evidence="16" type="ORF">BV98_001505</name>
</gene>
<feature type="chain" id="PRO_5001813095" evidence="13">
    <location>
        <begin position="25"/>
        <end position="780"/>
    </location>
</feature>
<evidence type="ECO:0000256" key="10">
    <source>
        <dbReference type="ARBA" id="ARBA00023237"/>
    </source>
</evidence>
<keyword evidence="8 12" id="KW-0798">TonB box</keyword>
<organism evidence="16 17">
    <name type="scientific">Sphingobium herbicidovorans (strain ATCC 700291 / DSM 11019 / CCUG 56400 / KCTC 2939 / LMG 18315 / NBRC 16415 / MH)</name>
    <name type="common">Sphingomonas herbicidovorans</name>
    <dbReference type="NCBI Taxonomy" id="1219045"/>
    <lineage>
        <taxon>Bacteria</taxon>
        <taxon>Pseudomonadati</taxon>
        <taxon>Pseudomonadota</taxon>
        <taxon>Alphaproteobacteria</taxon>
        <taxon>Sphingomonadales</taxon>
        <taxon>Sphingomonadaceae</taxon>
        <taxon>Sphingobium</taxon>
    </lineage>
</organism>
<evidence type="ECO:0000256" key="13">
    <source>
        <dbReference type="SAM" id="SignalP"/>
    </source>
</evidence>
<evidence type="ECO:0000256" key="2">
    <source>
        <dbReference type="ARBA" id="ARBA00022448"/>
    </source>
</evidence>
<keyword evidence="4" id="KW-0410">Iron transport</keyword>
<keyword evidence="9 11" id="KW-0472">Membrane</keyword>
<keyword evidence="2 11" id="KW-0813">Transport</keyword>